<gene>
    <name evidence="2" type="ORF">HNQ93_003476</name>
</gene>
<reference evidence="2 3" key="1">
    <citation type="submission" date="2020-08" db="EMBL/GenBank/DDBJ databases">
        <title>Genomic Encyclopedia of Type Strains, Phase IV (KMG-IV): sequencing the most valuable type-strain genomes for metagenomic binning, comparative biology and taxonomic classification.</title>
        <authorList>
            <person name="Goeker M."/>
        </authorList>
    </citation>
    <scope>NUCLEOTIDE SEQUENCE [LARGE SCALE GENOMIC DNA]</scope>
    <source>
        <strain evidence="2 3">DSM 26718</strain>
    </source>
</reference>
<name>A0A7W9T2Z0_9BACT</name>
<accession>A0A7W9T2Z0</accession>
<sequence length="126" mass="13210">MISHVLRISVLVGLLGASALSASAQVAAPADSAKAVQRLFASRRTGSTILGFPAGYFFGYGAVATAQGVDGAPVTLGLGAVLSAITISKGVRFSKDREQEIVGAYQQGKAIPKNIRRRLKRKHFRA</sequence>
<keyword evidence="1" id="KW-0732">Signal</keyword>
<dbReference type="EMBL" id="JACHGG010000005">
    <property type="protein sequence ID" value="MBB6060602.1"/>
    <property type="molecule type" value="Genomic_DNA"/>
</dbReference>
<feature type="chain" id="PRO_5030590664" description="Transmembrane protein" evidence="1">
    <location>
        <begin position="25"/>
        <end position="126"/>
    </location>
</feature>
<evidence type="ECO:0000256" key="1">
    <source>
        <dbReference type="SAM" id="SignalP"/>
    </source>
</evidence>
<organism evidence="2 3">
    <name type="scientific">Hymenobacter luteus</name>
    <dbReference type="NCBI Taxonomy" id="1411122"/>
    <lineage>
        <taxon>Bacteria</taxon>
        <taxon>Pseudomonadati</taxon>
        <taxon>Bacteroidota</taxon>
        <taxon>Cytophagia</taxon>
        <taxon>Cytophagales</taxon>
        <taxon>Hymenobacteraceae</taxon>
        <taxon>Hymenobacter</taxon>
    </lineage>
</organism>
<comment type="caution">
    <text evidence="2">The sequence shown here is derived from an EMBL/GenBank/DDBJ whole genome shotgun (WGS) entry which is preliminary data.</text>
</comment>
<dbReference type="AlphaFoldDB" id="A0A7W9T2Z0"/>
<evidence type="ECO:0000313" key="3">
    <source>
        <dbReference type="Proteomes" id="UP000532746"/>
    </source>
</evidence>
<keyword evidence="3" id="KW-1185">Reference proteome</keyword>
<evidence type="ECO:0008006" key="4">
    <source>
        <dbReference type="Google" id="ProtNLM"/>
    </source>
</evidence>
<proteinExistence type="predicted"/>
<dbReference type="Proteomes" id="UP000532746">
    <property type="component" value="Unassembled WGS sequence"/>
</dbReference>
<protein>
    <recommendedName>
        <fullName evidence="4">Transmembrane protein</fullName>
    </recommendedName>
</protein>
<feature type="signal peptide" evidence="1">
    <location>
        <begin position="1"/>
        <end position="24"/>
    </location>
</feature>
<dbReference type="RefSeq" id="WP_183404670.1">
    <property type="nucleotide sequence ID" value="NZ_JACHGG010000005.1"/>
</dbReference>
<evidence type="ECO:0000313" key="2">
    <source>
        <dbReference type="EMBL" id="MBB6060602.1"/>
    </source>
</evidence>